<dbReference type="CDD" id="cd00063">
    <property type="entry name" value="FN3"/>
    <property type="match status" value="1"/>
</dbReference>
<feature type="domain" description="Fibronectin type-III" evidence="2">
    <location>
        <begin position="38"/>
        <end position="133"/>
    </location>
</feature>
<dbReference type="InterPro" id="IPR036116">
    <property type="entry name" value="FN3_sf"/>
</dbReference>
<name>A0A1F7GSZ1_9BACT</name>
<organism evidence="3 4">
    <name type="scientific">Candidatus Roizmanbacteria bacterium RIFCSPHIGHO2_01_FULL_39_8</name>
    <dbReference type="NCBI Taxonomy" id="1802033"/>
    <lineage>
        <taxon>Bacteria</taxon>
        <taxon>Candidatus Roizmaniibacteriota</taxon>
    </lineage>
</organism>
<evidence type="ECO:0000313" key="3">
    <source>
        <dbReference type="EMBL" id="OGK22160.1"/>
    </source>
</evidence>
<dbReference type="AlphaFoldDB" id="A0A1F7GSZ1"/>
<evidence type="ECO:0000256" key="1">
    <source>
        <dbReference type="SAM" id="SignalP"/>
    </source>
</evidence>
<protein>
    <recommendedName>
        <fullName evidence="2">Fibronectin type-III domain-containing protein</fullName>
    </recommendedName>
</protein>
<gene>
    <name evidence="3" type="ORF">A2866_06815</name>
</gene>
<dbReference type="Pfam" id="PF00041">
    <property type="entry name" value="fn3"/>
    <property type="match status" value="1"/>
</dbReference>
<dbReference type="PROSITE" id="PS50853">
    <property type="entry name" value="FN3"/>
    <property type="match status" value="1"/>
</dbReference>
<sequence>MKNKPVILSGLFSLIFVVAAVFSFPSAASAAQCSATKPDHAPDLFQIDVTKNSATLYFTPVNNAISNYTIVYGYERGDERFVVSFPYGVYNGVIDYTINHLAPNTRYYYKVRADNGCRNGYWSDTLSARTNWEFKTYTRVK</sequence>
<keyword evidence="1" id="KW-0732">Signal</keyword>
<reference evidence="3 4" key="1">
    <citation type="journal article" date="2016" name="Nat. Commun.">
        <title>Thousands of microbial genomes shed light on interconnected biogeochemical processes in an aquifer system.</title>
        <authorList>
            <person name="Anantharaman K."/>
            <person name="Brown C.T."/>
            <person name="Hug L.A."/>
            <person name="Sharon I."/>
            <person name="Castelle C.J."/>
            <person name="Probst A.J."/>
            <person name="Thomas B.C."/>
            <person name="Singh A."/>
            <person name="Wilkins M.J."/>
            <person name="Karaoz U."/>
            <person name="Brodie E.L."/>
            <person name="Williams K.H."/>
            <person name="Hubbard S.S."/>
            <person name="Banfield J.F."/>
        </authorList>
    </citation>
    <scope>NUCLEOTIDE SEQUENCE [LARGE SCALE GENOMIC DNA]</scope>
</reference>
<feature type="chain" id="PRO_5009529204" description="Fibronectin type-III domain-containing protein" evidence="1">
    <location>
        <begin position="31"/>
        <end position="141"/>
    </location>
</feature>
<evidence type="ECO:0000259" key="2">
    <source>
        <dbReference type="PROSITE" id="PS50853"/>
    </source>
</evidence>
<evidence type="ECO:0000313" key="4">
    <source>
        <dbReference type="Proteomes" id="UP000177026"/>
    </source>
</evidence>
<dbReference type="SMART" id="SM00060">
    <property type="entry name" value="FN3"/>
    <property type="match status" value="1"/>
</dbReference>
<proteinExistence type="predicted"/>
<dbReference type="Proteomes" id="UP000177026">
    <property type="component" value="Unassembled WGS sequence"/>
</dbReference>
<dbReference type="SUPFAM" id="SSF49265">
    <property type="entry name" value="Fibronectin type III"/>
    <property type="match status" value="1"/>
</dbReference>
<dbReference type="Gene3D" id="2.60.40.10">
    <property type="entry name" value="Immunoglobulins"/>
    <property type="match status" value="1"/>
</dbReference>
<dbReference type="EMBL" id="MFZI01000005">
    <property type="protein sequence ID" value="OGK22160.1"/>
    <property type="molecule type" value="Genomic_DNA"/>
</dbReference>
<feature type="signal peptide" evidence="1">
    <location>
        <begin position="1"/>
        <end position="30"/>
    </location>
</feature>
<comment type="caution">
    <text evidence="3">The sequence shown here is derived from an EMBL/GenBank/DDBJ whole genome shotgun (WGS) entry which is preliminary data.</text>
</comment>
<dbReference type="InterPro" id="IPR003961">
    <property type="entry name" value="FN3_dom"/>
</dbReference>
<dbReference type="InterPro" id="IPR013783">
    <property type="entry name" value="Ig-like_fold"/>
</dbReference>
<accession>A0A1F7GSZ1</accession>